<evidence type="ECO:0008006" key="4">
    <source>
        <dbReference type="Google" id="ProtNLM"/>
    </source>
</evidence>
<proteinExistence type="predicted"/>
<reference evidence="2 3" key="1">
    <citation type="journal article" date="2019" name="J. Ind. Microbiol. Biotechnol.">
        <title>The complete genomic sequence of Streptomyces spectabilis NRRL-2792 and identification of secondary metabolite biosynthetic gene clusters.</title>
        <authorList>
            <person name="Sinha A."/>
            <person name="Phillips-Salemka S."/>
            <person name="Niraula T.A."/>
            <person name="Short K.A."/>
            <person name="Niraula N.P."/>
        </authorList>
    </citation>
    <scope>NUCLEOTIDE SEQUENCE [LARGE SCALE GENOMIC DNA]</scope>
    <source>
        <strain evidence="2 3">NRRL 2792</strain>
    </source>
</reference>
<gene>
    <name evidence="2" type="ORF">FH965_39510</name>
</gene>
<dbReference type="Proteomes" id="UP000316806">
    <property type="component" value="Chromosome"/>
</dbReference>
<feature type="compositionally biased region" description="Polar residues" evidence="1">
    <location>
        <begin position="383"/>
        <end position="395"/>
    </location>
</feature>
<accession>A0A516RJQ3</accession>
<protein>
    <recommendedName>
        <fullName evidence="4">DNRLRE domain-containing protein</fullName>
    </recommendedName>
</protein>
<evidence type="ECO:0000313" key="3">
    <source>
        <dbReference type="Proteomes" id="UP000316806"/>
    </source>
</evidence>
<sequence length="675" mass="69970">MLDNVAVEPGATLMVKLSGTAGLPAAGLDSVAVNVAAKGDSDSGTVVVYPSGELEPDAASVSYDKAHYASTTLVTKVGSDGQVKVVNQGTASMRVYLDVQGYTLRQDDSQGSSYVALPPQRVLTPTSLGGGGNLELKPLGKGGVPAAGVTAVALTVTAKSTSTGTIRVYPAGEGWPADATIDYPKDAAQQNFAIAELGANGAVNIHNLGWGSADVAVDVVGYFTRSTGTAQRAGLRSVPPVRVAEKLVIPAGGDKVVDPRGVAGVPVLNTTAVGIGVTAFGTGTGGIQVYPTRTAAAPGPTVSYVPDTEATGFTLAKLGGDGKVSLHNTGSSPVTVWVDVLSYAELVDRSFPEPSTVGEAIENITGTADVSDTVDSDSENIAITSKTDDSGTTTVKVPRDPQQGIKVSNDAGTTTLKLPASGTATRTAGGTVLYDGTGSHHSIGVQPTTDGGFRTFAHLNDASAPTSYSFPLDLPTGTRLTIDELDGSALIVKEHASTTEPAVLLEEVTRIQKPWAKDAGGRTWPTSYSVEGDTLNLNIDLTPVTDTSGAAVLPRFPVVADPWVKRNCGIVTCSWYFSKATTRWIKSKFDNHGWKVATASTVICGNLPHPVAKGACAIAIAYYYNSAFNNTRAAYNRGGCLVVRVNVLWGATPITAWRTVRFDNVPLSNRYCYTS</sequence>
<name>A0A516RJQ3_STRST</name>
<feature type="region of interest" description="Disordered" evidence="1">
    <location>
        <begin position="383"/>
        <end position="413"/>
    </location>
</feature>
<evidence type="ECO:0000313" key="2">
    <source>
        <dbReference type="EMBL" id="QDQ15896.1"/>
    </source>
</evidence>
<evidence type="ECO:0000256" key="1">
    <source>
        <dbReference type="SAM" id="MobiDB-lite"/>
    </source>
</evidence>
<dbReference type="EMBL" id="CP040916">
    <property type="protein sequence ID" value="QDQ15896.1"/>
    <property type="molecule type" value="Genomic_DNA"/>
</dbReference>
<organism evidence="2 3">
    <name type="scientific">Streptomyces spectabilis</name>
    <dbReference type="NCBI Taxonomy" id="68270"/>
    <lineage>
        <taxon>Bacteria</taxon>
        <taxon>Bacillati</taxon>
        <taxon>Actinomycetota</taxon>
        <taxon>Actinomycetes</taxon>
        <taxon>Kitasatosporales</taxon>
        <taxon>Streptomycetaceae</taxon>
        <taxon>Streptomyces</taxon>
    </lineage>
</organism>
<dbReference type="AlphaFoldDB" id="A0A516RJQ3"/>
<dbReference type="RefSeq" id="WP_144323097.1">
    <property type="nucleotide sequence ID" value="NZ_CP040916.1"/>
</dbReference>